<protein>
    <submittedName>
        <fullName evidence="2">Uncharacterized protein</fullName>
    </submittedName>
</protein>
<feature type="chain" id="PRO_5043662551" evidence="1">
    <location>
        <begin position="25"/>
        <end position="161"/>
    </location>
</feature>
<name>A0AAV1XT65_LUPLU</name>
<dbReference type="CDD" id="cd00113">
    <property type="entry name" value="PLAT"/>
    <property type="match status" value="1"/>
</dbReference>
<dbReference type="Pfam" id="PF06232">
    <property type="entry name" value="ATS3"/>
    <property type="match status" value="1"/>
</dbReference>
<feature type="signal peptide" evidence="1">
    <location>
        <begin position="1"/>
        <end position="24"/>
    </location>
</feature>
<evidence type="ECO:0000313" key="2">
    <source>
        <dbReference type="EMBL" id="CAL0324159.1"/>
    </source>
</evidence>
<comment type="caution">
    <text evidence="2">The sequence shown here is derived from an EMBL/GenBank/DDBJ whole genome shotgun (WGS) entry which is preliminary data.</text>
</comment>
<organism evidence="2 3">
    <name type="scientific">Lupinus luteus</name>
    <name type="common">European yellow lupine</name>
    <dbReference type="NCBI Taxonomy" id="3873"/>
    <lineage>
        <taxon>Eukaryota</taxon>
        <taxon>Viridiplantae</taxon>
        <taxon>Streptophyta</taxon>
        <taxon>Embryophyta</taxon>
        <taxon>Tracheophyta</taxon>
        <taxon>Spermatophyta</taxon>
        <taxon>Magnoliopsida</taxon>
        <taxon>eudicotyledons</taxon>
        <taxon>Gunneridae</taxon>
        <taxon>Pentapetalae</taxon>
        <taxon>rosids</taxon>
        <taxon>fabids</taxon>
        <taxon>Fabales</taxon>
        <taxon>Fabaceae</taxon>
        <taxon>Papilionoideae</taxon>
        <taxon>50 kb inversion clade</taxon>
        <taxon>genistoids sensu lato</taxon>
        <taxon>core genistoids</taxon>
        <taxon>Genisteae</taxon>
        <taxon>Lupinus</taxon>
    </lineage>
</organism>
<dbReference type="AlphaFoldDB" id="A0AAV1XT65"/>
<dbReference type="InterPro" id="IPR010417">
    <property type="entry name" value="Embryo-specific_ATS3"/>
</dbReference>
<gene>
    <name evidence="2" type="ORF">LLUT_LOCUS25219</name>
</gene>
<dbReference type="EMBL" id="CAXHTB010000017">
    <property type="protein sequence ID" value="CAL0324159.1"/>
    <property type="molecule type" value="Genomic_DNA"/>
</dbReference>
<evidence type="ECO:0000256" key="1">
    <source>
        <dbReference type="SAM" id="SignalP"/>
    </source>
</evidence>
<proteinExistence type="predicted"/>
<reference evidence="2 3" key="1">
    <citation type="submission" date="2024-03" db="EMBL/GenBank/DDBJ databases">
        <authorList>
            <person name="Martinez-Hernandez J."/>
        </authorList>
    </citation>
    <scope>NUCLEOTIDE SEQUENCE [LARGE SCALE GENOMIC DNA]</scope>
</reference>
<dbReference type="PANTHER" id="PTHR31718">
    <property type="entry name" value="PLAT DOMAIN-CONTAINING PROTEIN"/>
    <property type="match status" value="1"/>
</dbReference>
<evidence type="ECO:0000313" key="3">
    <source>
        <dbReference type="Proteomes" id="UP001497480"/>
    </source>
</evidence>
<dbReference type="Gene3D" id="2.60.60.20">
    <property type="entry name" value="PLAT/LH2 domain"/>
    <property type="match status" value="1"/>
</dbReference>
<dbReference type="SUPFAM" id="SSF49723">
    <property type="entry name" value="Lipase/lipooxygenase domain (PLAT/LH2 domain)"/>
    <property type="match status" value="1"/>
</dbReference>
<dbReference type="Proteomes" id="UP001497480">
    <property type="component" value="Unassembled WGS sequence"/>
</dbReference>
<keyword evidence="3" id="KW-1185">Reference proteome</keyword>
<dbReference type="PANTHER" id="PTHR31718:SF31">
    <property type="entry name" value="OS01G0172800 PROTEIN"/>
    <property type="match status" value="1"/>
</dbReference>
<dbReference type="InterPro" id="IPR036392">
    <property type="entry name" value="PLAT/LH2_dom_sf"/>
</dbReference>
<accession>A0AAV1XT65</accession>
<sequence length="161" mass="18183">MNINNIPFLTFFFTFFTISSFSLASLPQPNHSFNPNKNQGGTCSYTVTIKTSCSSPSKTKDQIALAFGDAYGHQVYAPRLDDPYSKTFERCSTDTFKIKGQCTNPICYLYLYRTGYDGWVPEYVTVSSHNYKPVTFYYNTGVPHGVWFGFNNCHGSSTLTM</sequence>
<keyword evidence="1" id="KW-0732">Signal</keyword>